<reference evidence="3" key="1">
    <citation type="submission" date="2022-11" db="UniProtKB">
        <authorList>
            <consortium name="WormBaseParasite"/>
        </authorList>
    </citation>
    <scope>IDENTIFICATION</scope>
</reference>
<dbReference type="AlphaFoldDB" id="A0A914WI84"/>
<protein>
    <submittedName>
        <fullName evidence="3">Uncharacterized protein</fullName>
    </submittedName>
</protein>
<organism evidence="2 3">
    <name type="scientific">Plectus sambesii</name>
    <dbReference type="NCBI Taxonomy" id="2011161"/>
    <lineage>
        <taxon>Eukaryota</taxon>
        <taxon>Metazoa</taxon>
        <taxon>Ecdysozoa</taxon>
        <taxon>Nematoda</taxon>
        <taxon>Chromadorea</taxon>
        <taxon>Plectida</taxon>
        <taxon>Plectina</taxon>
        <taxon>Plectoidea</taxon>
        <taxon>Plectidae</taxon>
        <taxon>Plectus</taxon>
    </lineage>
</organism>
<dbReference type="Proteomes" id="UP000887566">
    <property type="component" value="Unplaced"/>
</dbReference>
<proteinExistence type="predicted"/>
<accession>A0A914WI84</accession>
<feature type="compositionally biased region" description="Basic and acidic residues" evidence="1">
    <location>
        <begin position="53"/>
        <end position="66"/>
    </location>
</feature>
<sequence>MQSAGPSAGRRPEIEGIMRRSGCASPRGRRVRPSSEEGKIEFAVPSPAAPSATHRDAGGGIKRRDNLQLISDNKRPLQPGALPPFYITPRER</sequence>
<evidence type="ECO:0000313" key="2">
    <source>
        <dbReference type="Proteomes" id="UP000887566"/>
    </source>
</evidence>
<feature type="region of interest" description="Disordered" evidence="1">
    <location>
        <begin position="1"/>
        <end position="92"/>
    </location>
</feature>
<keyword evidence="2" id="KW-1185">Reference proteome</keyword>
<evidence type="ECO:0000313" key="3">
    <source>
        <dbReference type="WBParaSite" id="PSAMB.scaffold3977size16169.g23098.t1"/>
    </source>
</evidence>
<name>A0A914WI84_9BILA</name>
<dbReference type="WBParaSite" id="PSAMB.scaffold3977size16169.g23098.t1">
    <property type="protein sequence ID" value="PSAMB.scaffold3977size16169.g23098.t1"/>
    <property type="gene ID" value="PSAMB.scaffold3977size16169.g23098"/>
</dbReference>
<evidence type="ECO:0000256" key="1">
    <source>
        <dbReference type="SAM" id="MobiDB-lite"/>
    </source>
</evidence>